<feature type="transmembrane region" description="Helical" evidence="1">
    <location>
        <begin position="38"/>
        <end position="56"/>
    </location>
</feature>
<keyword evidence="1" id="KW-1133">Transmembrane helix</keyword>
<comment type="caution">
    <text evidence="3">The sequence shown here is derived from an EMBL/GenBank/DDBJ whole genome shotgun (WGS) entry which is preliminary data.</text>
</comment>
<dbReference type="PANTHER" id="PTHR35184">
    <property type="entry name" value="YALI0C10208P"/>
    <property type="match status" value="1"/>
</dbReference>
<name>A0A5J5EH92_9PEZI</name>
<keyword evidence="1" id="KW-0812">Transmembrane</keyword>
<keyword evidence="1" id="KW-0472">Membrane</keyword>
<dbReference type="Proteomes" id="UP000326924">
    <property type="component" value="Unassembled WGS sequence"/>
</dbReference>
<reference evidence="3 4" key="1">
    <citation type="submission" date="2019-09" db="EMBL/GenBank/DDBJ databases">
        <title>Draft genome of the ectomycorrhizal ascomycete Sphaerosporella brunnea.</title>
        <authorList>
            <consortium name="DOE Joint Genome Institute"/>
            <person name="Benucci G.M."/>
            <person name="Marozzi G."/>
            <person name="Antonielli L."/>
            <person name="Sanchez S."/>
            <person name="Marco P."/>
            <person name="Wang X."/>
            <person name="Falini L.B."/>
            <person name="Barry K."/>
            <person name="Haridas S."/>
            <person name="Lipzen A."/>
            <person name="Labutti K."/>
            <person name="Grigoriev I.V."/>
            <person name="Murat C."/>
            <person name="Martin F."/>
            <person name="Albertini E."/>
            <person name="Donnini D."/>
            <person name="Bonito G."/>
        </authorList>
    </citation>
    <scope>NUCLEOTIDE SEQUENCE [LARGE SCALE GENOMIC DNA]</scope>
    <source>
        <strain evidence="3 4">Sb_GMNB300</strain>
    </source>
</reference>
<dbReference type="InParanoid" id="A0A5J5EH92"/>
<dbReference type="Pfam" id="PF24800">
    <property type="entry name" value="DUF7702"/>
    <property type="match status" value="1"/>
</dbReference>
<feature type="transmembrane region" description="Helical" evidence="1">
    <location>
        <begin position="185"/>
        <end position="203"/>
    </location>
</feature>
<dbReference type="InterPro" id="IPR021460">
    <property type="entry name" value="DUF3112"/>
</dbReference>
<feature type="transmembrane region" description="Helical" evidence="1">
    <location>
        <begin position="224"/>
        <end position="242"/>
    </location>
</feature>
<keyword evidence="4" id="KW-1185">Reference proteome</keyword>
<sequence>MSTTTDYNALLAKAIANGPPYPPRYAAFGGSPHGSVDIGVSALFIGLFAVLGIFHMRLFKSNRAKGHMFVFSAVIFGFCMSRVTTYAMRISTIKNPTSIGLAIAANVLLSAGVILLFITNLNFAQRILRGYHPNFGRSIPIKYAFLAYYISIVLVLIMVIVATVMSFNTLDANKLNTYRDIQHVGVIYFTIFSFLPIPIVLLARFIPGNNKTRFGTLGTMTHKVIIVVVAAGLLTLENSFRAATTFLPLRPLTDPAWYDKRAAFYVFSPTLEVLVVFLYAVTRVDQRLHEEAVNLEHAESKEDGIEMGSA</sequence>
<proteinExistence type="predicted"/>
<gene>
    <name evidence="3" type="ORF">FN846DRAFT_973471</name>
</gene>
<dbReference type="AlphaFoldDB" id="A0A5J5EH92"/>
<dbReference type="InterPro" id="IPR056119">
    <property type="entry name" value="DUF7702"/>
</dbReference>
<evidence type="ECO:0000256" key="1">
    <source>
        <dbReference type="SAM" id="Phobius"/>
    </source>
</evidence>
<organism evidence="3 4">
    <name type="scientific">Sphaerosporella brunnea</name>
    <dbReference type="NCBI Taxonomy" id="1250544"/>
    <lineage>
        <taxon>Eukaryota</taxon>
        <taxon>Fungi</taxon>
        <taxon>Dikarya</taxon>
        <taxon>Ascomycota</taxon>
        <taxon>Pezizomycotina</taxon>
        <taxon>Pezizomycetes</taxon>
        <taxon>Pezizales</taxon>
        <taxon>Pyronemataceae</taxon>
        <taxon>Sphaerosporella</taxon>
    </lineage>
</organism>
<protein>
    <recommendedName>
        <fullName evidence="2">DUF7702 domain-containing protein</fullName>
    </recommendedName>
</protein>
<evidence type="ECO:0000259" key="2">
    <source>
        <dbReference type="Pfam" id="PF24800"/>
    </source>
</evidence>
<feature type="transmembrane region" description="Helical" evidence="1">
    <location>
        <begin position="99"/>
        <end position="123"/>
    </location>
</feature>
<feature type="transmembrane region" description="Helical" evidence="1">
    <location>
        <begin position="262"/>
        <end position="281"/>
    </location>
</feature>
<dbReference type="OrthoDB" id="3357002at2759"/>
<feature type="domain" description="DUF7702" evidence="2">
    <location>
        <begin position="76"/>
        <end position="201"/>
    </location>
</feature>
<dbReference type="PANTHER" id="PTHR35184:SF1">
    <property type="entry name" value="INTEGRAL MEMBRANE PROTEIN"/>
    <property type="match status" value="1"/>
</dbReference>
<feature type="transmembrane region" description="Helical" evidence="1">
    <location>
        <begin position="143"/>
        <end position="165"/>
    </location>
</feature>
<dbReference type="EMBL" id="VXIS01000328">
    <property type="protein sequence ID" value="KAA8894594.1"/>
    <property type="molecule type" value="Genomic_DNA"/>
</dbReference>
<evidence type="ECO:0000313" key="3">
    <source>
        <dbReference type="EMBL" id="KAA8894594.1"/>
    </source>
</evidence>
<dbReference type="Pfam" id="PF11309">
    <property type="entry name" value="DUF3112"/>
    <property type="match status" value="1"/>
</dbReference>
<evidence type="ECO:0000313" key="4">
    <source>
        <dbReference type="Proteomes" id="UP000326924"/>
    </source>
</evidence>
<feature type="transmembrane region" description="Helical" evidence="1">
    <location>
        <begin position="68"/>
        <end position="87"/>
    </location>
</feature>
<accession>A0A5J5EH92</accession>